<dbReference type="OrthoDB" id="4997316at2759"/>
<evidence type="ECO:0000313" key="4">
    <source>
        <dbReference type="Proteomes" id="UP000706124"/>
    </source>
</evidence>
<keyword evidence="2" id="KW-0732">Signal</keyword>
<proteinExistence type="predicted"/>
<evidence type="ECO:0000256" key="2">
    <source>
        <dbReference type="SAM" id="SignalP"/>
    </source>
</evidence>
<protein>
    <submittedName>
        <fullName evidence="3">Uncharacterized protein</fullName>
    </submittedName>
</protein>
<feature type="compositionally biased region" description="Polar residues" evidence="1">
    <location>
        <begin position="49"/>
        <end position="58"/>
    </location>
</feature>
<keyword evidence="4" id="KW-1185">Reference proteome</keyword>
<comment type="caution">
    <text evidence="3">The sequence shown here is derived from an EMBL/GenBank/DDBJ whole genome shotgun (WGS) entry which is preliminary data.</text>
</comment>
<dbReference type="Proteomes" id="UP000706124">
    <property type="component" value="Unassembled WGS sequence"/>
</dbReference>
<feature type="signal peptide" evidence="2">
    <location>
        <begin position="1"/>
        <end position="15"/>
    </location>
</feature>
<sequence length="170" mass="18451">MRFLTALTFASGALALATGPIQHPADQQTVQGDALLSPENAVLTTPGITSQDETVSSSEVEKRTPGTSASVRLPTNPDSGALPITIAGIVISFVMSKRWIERNGERVLEWFVQHVIFRNQNPVRTIVEATANGLSLFNMRMAQNVQMYGEDPPAGADFFTLVVRPLNDEL</sequence>
<accession>A0A9P7M2N9</accession>
<evidence type="ECO:0000256" key="1">
    <source>
        <dbReference type="SAM" id="MobiDB-lite"/>
    </source>
</evidence>
<reference evidence="3 4" key="1">
    <citation type="journal article" date="2020" name="bioRxiv">
        <title>Whole genome comparisons of ergot fungi reveals the divergence and evolution of species within the genus Claviceps are the result of varying mechanisms driving genome evolution and host range expansion.</title>
        <authorList>
            <person name="Wyka S.A."/>
            <person name="Mondo S.J."/>
            <person name="Liu M."/>
            <person name="Dettman J."/>
            <person name="Nalam V."/>
            <person name="Broders K.D."/>
        </authorList>
    </citation>
    <scope>NUCLEOTIDE SEQUENCE [LARGE SCALE GENOMIC DNA]</scope>
    <source>
        <strain evidence="3 4">CCC 1485</strain>
    </source>
</reference>
<organism evidence="3 4">
    <name type="scientific">Claviceps pazoutovae</name>
    <dbReference type="NCBI Taxonomy" id="1649127"/>
    <lineage>
        <taxon>Eukaryota</taxon>
        <taxon>Fungi</taxon>
        <taxon>Dikarya</taxon>
        <taxon>Ascomycota</taxon>
        <taxon>Pezizomycotina</taxon>
        <taxon>Sordariomycetes</taxon>
        <taxon>Hypocreomycetidae</taxon>
        <taxon>Hypocreales</taxon>
        <taxon>Clavicipitaceae</taxon>
        <taxon>Claviceps</taxon>
    </lineage>
</organism>
<name>A0A9P7M2N9_9HYPO</name>
<evidence type="ECO:0000313" key="3">
    <source>
        <dbReference type="EMBL" id="KAG5928294.1"/>
    </source>
</evidence>
<dbReference type="EMBL" id="SRPO01000933">
    <property type="protein sequence ID" value="KAG5928294.1"/>
    <property type="molecule type" value="Genomic_DNA"/>
</dbReference>
<feature type="chain" id="PRO_5040174379" evidence="2">
    <location>
        <begin position="16"/>
        <end position="170"/>
    </location>
</feature>
<gene>
    <name evidence="3" type="ORF">E4U60_007812</name>
</gene>
<feature type="region of interest" description="Disordered" evidence="1">
    <location>
        <begin position="49"/>
        <end position="75"/>
    </location>
</feature>
<dbReference type="AlphaFoldDB" id="A0A9P7M2N9"/>